<evidence type="ECO:0000256" key="1">
    <source>
        <dbReference type="ARBA" id="ARBA00023002"/>
    </source>
</evidence>
<evidence type="ECO:0000313" key="3">
    <source>
        <dbReference type="EMBL" id="XBM49958.1"/>
    </source>
</evidence>
<dbReference type="AlphaFoldDB" id="A0AAU7GIT6"/>
<dbReference type="Gene3D" id="3.40.50.720">
    <property type="entry name" value="NAD(P)-binding Rossmann-like Domain"/>
    <property type="match status" value="1"/>
</dbReference>
<dbReference type="InterPro" id="IPR028939">
    <property type="entry name" value="P5C_Rdtase_cat_N"/>
</dbReference>
<dbReference type="InterPro" id="IPR036291">
    <property type="entry name" value="NAD(P)-bd_dom_sf"/>
</dbReference>
<dbReference type="EMBL" id="CP157390">
    <property type="protein sequence ID" value="XBM49958.1"/>
    <property type="molecule type" value="Genomic_DNA"/>
</dbReference>
<accession>A0AAU7GIT6</accession>
<dbReference type="RefSeq" id="WP_348789868.1">
    <property type="nucleotide sequence ID" value="NZ_CP157390.1"/>
</dbReference>
<dbReference type="PANTHER" id="PTHR14239:SF10">
    <property type="entry name" value="REDUCTASE"/>
    <property type="match status" value="1"/>
</dbReference>
<evidence type="ECO:0000259" key="2">
    <source>
        <dbReference type="Pfam" id="PF03807"/>
    </source>
</evidence>
<keyword evidence="1" id="KW-0560">Oxidoreductase</keyword>
<name>A0AAU7GIT6_9MICO</name>
<feature type="domain" description="Pyrroline-5-carboxylate reductase catalytic N-terminal" evidence="2">
    <location>
        <begin position="2"/>
        <end position="92"/>
    </location>
</feature>
<dbReference type="SUPFAM" id="SSF51735">
    <property type="entry name" value="NAD(P)-binding Rossmann-fold domains"/>
    <property type="match status" value="1"/>
</dbReference>
<reference evidence="3" key="1">
    <citation type="submission" date="2024-05" db="EMBL/GenBank/DDBJ databases">
        <title>The Natural Products Discovery Center: Release of the First 8490 Sequenced Strains for Exploring Actinobacteria Biosynthetic Diversity.</title>
        <authorList>
            <person name="Kalkreuter E."/>
            <person name="Kautsar S.A."/>
            <person name="Yang D."/>
            <person name="Bader C.D."/>
            <person name="Teijaro C.N."/>
            <person name="Fluegel L."/>
            <person name="Davis C.M."/>
            <person name="Simpson J.R."/>
            <person name="Lauterbach L."/>
            <person name="Steele A.D."/>
            <person name="Gui C."/>
            <person name="Meng S."/>
            <person name="Li G."/>
            <person name="Viehrig K."/>
            <person name="Ye F."/>
            <person name="Su P."/>
            <person name="Kiefer A.F."/>
            <person name="Nichols A."/>
            <person name="Cepeda A.J."/>
            <person name="Yan W."/>
            <person name="Fan B."/>
            <person name="Jiang Y."/>
            <person name="Adhikari A."/>
            <person name="Zheng C.-J."/>
            <person name="Schuster L."/>
            <person name="Cowan T.M."/>
            <person name="Smanski M.J."/>
            <person name="Chevrette M.G."/>
            <person name="de Carvalho L.P.S."/>
            <person name="Shen B."/>
        </authorList>
    </citation>
    <scope>NUCLEOTIDE SEQUENCE</scope>
    <source>
        <strain evidence="3">NPDC080035</strain>
    </source>
</reference>
<organism evidence="3">
    <name type="scientific">Leifsonia sp. NPDC080035</name>
    <dbReference type="NCBI Taxonomy" id="3143936"/>
    <lineage>
        <taxon>Bacteria</taxon>
        <taxon>Bacillati</taxon>
        <taxon>Actinomycetota</taxon>
        <taxon>Actinomycetes</taxon>
        <taxon>Micrococcales</taxon>
        <taxon>Microbacteriaceae</taxon>
        <taxon>Leifsonia</taxon>
    </lineage>
</organism>
<dbReference type="InterPro" id="IPR051267">
    <property type="entry name" value="STEAP_metalloreductase"/>
</dbReference>
<sequence>MRVGFLGSGPMTRAIGARLAAAGYEVVVGSRDARRAEEVAAGMGASVTGADHRVAASCEVVVVAVHDPVAIETVAGLRDLLAGAVLIDLGNPLDPPHWESRLAGGPSLAERIAEAAPSARVVKAFNTVYAELLALPAPAGAPAPQTFVASDDEAAKSLVMDLARSIGTDPLDAGPLRMSRHLEAVAGFEVALTARGFADAVAVRFSPA</sequence>
<gene>
    <name evidence="3" type="ORF">AAME72_08825</name>
</gene>
<proteinExistence type="predicted"/>
<dbReference type="PANTHER" id="PTHR14239">
    <property type="entry name" value="DUDULIN-RELATED"/>
    <property type="match status" value="1"/>
</dbReference>
<dbReference type="GO" id="GO:0016491">
    <property type="term" value="F:oxidoreductase activity"/>
    <property type="evidence" value="ECO:0007669"/>
    <property type="project" value="UniProtKB-KW"/>
</dbReference>
<protein>
    <submittedName>
        <fullName evidence="3">NAD(P)-binding domain-containing protein</fullName>
    </submittedName>
</protein>
<dbReference type="Pfam" id="PF03807">
    <property type="entry name" value="F420_oxidored"/>
    <property type="match status" value="1"/>
</dbReference>